<organism evidence="2">
    <name type="scientific">uncultured Flavobacteriia bacterium</name>
    <dbReference type="NCBI Taxonomy" id="212695"/>
    <lineage>
        <taxon>Bacteria</taxon>
        <taxon>Pseudomonadati</taxon>
        <taxon>Bacteroidota</taxon>
        <taxon>Flavobacteriia</taxon>
        <taxon>environmental samples</taxon>
    </lineage>
</organism>
<evidence type="ECO:0000313" key="2">
    <source>
        <dbReference type="EMBL" id="CCF99925.1"/>
    </source>
</evidence>
<evidence type="ECO:0000256" key="1">
    <source>
        <dbReference type="SAM" id="Phobius"/>
    </source>
</evidence>
<reference evidence="2" key="1">
    <citation type="journal article" date="2012" name="Environ. Microbiol.">
        <title>Genomic content of uncultured Bacteroidetes from contrasting oceanic provinces in the North Atlantic Ocean.</title>
        <authorList>
            <person name="Gomez-Pereira P.R."/>
            <person name="Schuler M."/>
            <person name="Fuchs B.M."/>
            <person name="Bennke C."/>
            <person name="Teeling H."/>
            <person name="Waldmann J."/>
            <person name="Richter M."/>
            <person name="Barbe V."/>
            <person name="Bataille E."/>
            <person name="Glockner F.O."/>
            <person name="Amann R."/>
        </authorList>
    </citation>
    <scope>NUCLEOTIDE SEQUENCE</scope>
</reference>
<keyword evidence="1" id="KW-0472">Membrane</keyword>
<protein>
    <recommendedName>
        <fullName evidence="3">Cell division protein FtsL</fullName>
    </recommendedName>
</protein>
<dbReference type="AlphaFoldDB" id="H6RFW4"/>
<dbReference type="InterPro" id="IPR045755">
    <property type="entry name" value="FtsL-like"/>
</dbReference>
<name>H6RFW4_9BACT</name>
<gene>
    <name evidence="2" type="ORF">VIS_S3CCB20024</name>
</gene>
<keyword evidence="1" id="KW-0812">Transmembrane</keyword>
<feature type="transmembrane region" description="Helical" evidence="1">
    <location>
        <begin position="31"/>
        <end position="51"/>
    </location>
</feature>
<accession>H6RFW4</accession>
<sequence>MSEEQKTFKLFRPFIQLVNGNVLTRERVVQALPFLIYMAFMGLVYISNGFLAESAVRAINKTTSEIKELRSEYITSKSDLIYESKQSQVVDLLNERDMGLKESFDPPKKIVIKD</sequence>
<evidence type="ECO:0008006" key="3">
    <source>
        <dbReference type="Google" id="ProtNLM"/>
    </source>
</evidence>
<reference evidence="2" key="2">
    <citation type="submission" date="2012-02" db="EMBL/GenBank/DDBJ databases">
        <authorList>
            <person name="Genoscope - CEA"/>
        </authorList>
    </citation>
    <scope>NUCLEOTIDE SEQUENCE</scope>
</reference>
<dbReference type="EMBL" id="FO117593">
    <property type="protein sequence ID" value="CCF99925.1"/>
    <property type="molecule type" value="Genomic_DNA"/>
</dbReference>
<proteinExistence type="predicted"/>
<dbReference type="Pfam" id="PF19579">
    <property type="entry name" value="FtsL_2"/>
    <property type="match status" value="1"/>
</dbReference>
<keyword evidence="1" id="KW-1133">Transmembrane helix</keyword>